<evidence type="ECO:0000256" key="3">
    <source>
        <dbReference type="ARBA" id="ARBA00022449"/>
    </source>
</evidence>
<evidence type="ECO:0000256" key="1">
    <source>
        <dbReference type="ARBA" id="ARBA00004651"/>
    </source>
</evidence>
<dbReference type="InterPro" id="IPR006153">
    <property type="entry name" value="Cation/H_exchanger_TM"/>
</dbReference>
<reference evidence="14" key="1">
    <citation type="submission" date="2022-11" db="EMBL/GenBank/DDBJ databases">
        <title>Larsenimonas rhizosphaerae sp. nov., isolated from a tidal mudflat.</title>
        <authorList>
            <person name="Lee S.D."/>
            <person name="Kim I.S."/>
        </authorList>
    </citation>
    <scope>NUCLEOTIDE SEQUENCE</scope>
    <source>
        <strain evidence="14">GH2-1</strain>
    </source>
</reference>
<feature type="transmembrane region" description="Helical" evidence="12">
    <location>
        <begin position="297"/>
        <end position="321"/>
    </location>
</feature>
<evidence type="ECO:0000256" key="5">
    <source>
        <dbReference type="ARBA" id="ARBA00022519"/>
    </source>
</evidence>
<accession>A0AA41ZKA5</accession>
<feature type="transmembrane region" description="Helical" evidence="12">
    <location>
        <begin position="59"/>
        <end position="78"/>
    </location>
</feature>
<dbReference type="InterPro" id="IPR038770">
    <property type="entry name" value="Na+/solute_symporter_sf"/>
</dbReference>
<evidence type="ECO:0000256" key="4">
    <source>
        <dbReference type="ARBA" id="ARBA00022475"/>
    </source>
</evidence>
<evidence type="ECO:0000313" key="14">
    <source>
        <dbReference type="EMBL" id="MCX2523511.1"/>
    </source>
</evidence>
<dbReference type="InterPro" id="IPR016169">
    <property type="entry name" value="FAD-bd_PCMH_sub2"/>
</dbReference>
<evidence type="ECO:0000256" key="11">
    <source>
        <dbReference type="ARBA" id="ARBA00023136"/>
    </source>
</evidence>
<gene>
    <name evidence="14" type="ORF">OQ287_04595</name>
</gene>
<evidence type="ECO:0000256" key="10">
    <source>
        <dbReference type="ARBA" id="ARBA00023065"/>
    </source>
</evidence>
<dbReference type="SUPFAM" id="SSF116726">
    <property type="entry name" value="TrkA C-terminal domain-like"/>
    <property type="match status" value="1"/>
</dbReference>
<dbReference type="Pfam" id="PF03471">
    <property type="entry name" value="CorC_HlyC"/>
    <property type="match status" value="1"/>
</dbReference>
<keyword evidence="7 12" id="KW-0812">Transmembrane</keyword>
<keyword evidence="2" id="KW-0813">Transport</keyword>
<dbReference type="Proteomes" id="UP001165678">
    <property type="component" value="Unassembled WGS sequence"/>
</dbReference>
<feature type="transmembrane region" description="Helical" evidence="12">
    <location>
        <begin position="194"/>
        <end position="212"/>
    </location>
</feature>
<dbReference type="GO" id="GO:0005886">
    <property type="term" value="C:plasma membrane"/>
    <property type="evidence" value="ECO:0007669"/>
    <property type="project" value="UniProtKB-SubCell"/>
</dbReference>
<keyword evidence="6" id="KW-0633">Potassium transport</keyword>
<dbReference type="GO" id="GO:0050660">
    <property type="term" value="F:flavin adenine dinucleotide binding"/>
    <property type="evidence" value="ECO:0007669"/>
    <property type="project" value="InterPro"/>
</dbReference>
<dbReference type="InterPro" id="IPR005170">
    <property type="entry name" value="Transptr-assoc_dom"/>
</dbReference>
<evidence type="ECO:0000313" key="15">
    <source>
        <dbReference type="Proteomes" id="UP001165678"/>
    </source>
</evidence>
<evidence type="ECO:0000256" key="12">
    <source>
        <dbReference type="SAM" id="Phobius"/>
    </source>
</evidence>
<keyword evidence="8" id="KW-0630">Potassium</keyword>
<feature type="transmembrane region" description="Helical" evidence="12">
    <location>
        <begin position="119"/>
        <end position="139"/>
    </location>
</feature>
<dbReference type="NCBIfam" id="NF003714">
    <property type="entry name" value="PRK05326.1-1"/>
    <property type="match status" value="1"/>
</dbReference>
<feature type="domain" description="RCK C-terminal" evidence="13">
    <location>
        <begin position="403"/>
        <end position="483"/>
    </location>
</feature>
<dbReference type="PANTHER" id="PTHR32507:SF7">
    <property type="entry name" value="K(+)_H(+) ANTIPORTER NHAP2"/>
    <property type="match status" value="1"/>
</dbReference>
<dbReference type="Gene3D" id="3.30.465.10">
    <property type="match status" value="1"/>
</dbReference>
<dbReference type="PROSITE" id="PS51202">
    <property type="entry name" value="RCK_C"/>
    <property type="match status" value="1"/>
</dbReference>
<keyword evidence="15" id="KW-1185">Reference proteome</keyword>
<proteinExistence type="predicted"/>
<dbReference type="AlphaFoldDB" id="A0AA41ZKA5"/>
<dbReference type="PANTHER" id="PTHR32507">
    <property type="entry name" value="NA(+)/H(+) ANTIPORTER 1"/>
    <property type="match status" value="1"/>
</dbReference>
<evidence type="ECO:0000256" key="7">
    <source>
        <dbReference type="ARBA" id="ARBA00022692"/>
    </source>
</evidence>
<organism evidence="14 15">
    <name type="scientific">Larsenimonas rhizosphaerae</name>
    <dbReference type="NCBI Taxonomy" id="2944682"/>
    <lineage>
        <taxon>Bacteria</taxon>
        <taxon>Pseudomonadati</taxon>
        <taxon>Pseudomonadota</taxon>
        <taxon>Gammaproteobacteria</taxon>
        <taxon>Oceanospirillales</taxon>
        <taxon>Halomonadaceae</taxon>
        <taxon>Larsenimonas</taxon>
    </lineage>
</organism>
<dbReference type="Gene3D" id="3.30.70.1450">
    <property type="entry name" value="Regulator of K+ conductance, C-terminal domain"/>
    <property type="match status" value="1"/>
</dbReference>
<keyword evidence="5" id="KW-0997">Cell inner membrane</keyword>
<feature type="transmembrane region" description="Helical" evidence="12">
    <location>
        <begin position="242"/>
        <end position="260"/>
    </location>
</feature>
<name>A0AA41ZKA5_9GAMM</name>
<comment type="subcellular location">
    <subcellularLocation>
        <location evidence="1">Cell membrane</location>
        <topology evidence="1">Multi-pass membrane protein</topology>
    </subcellularLocation>
</comment>
<keyword evidence="10" id="KW-0406">Ion transport</keyword>
<keyword evidence="11 12" id="KW-0472">Membrane</keyword>
<feature type="transmembrane region" description="Helical" evidence="12">
    <location>
        <begin position="90"/>
        <end position="113"/>
    </location>
</feature>
<sequence>MTDFNSVYVVAGLLVVLSILASRVSARIGMPLLPLFLFIGMMAGEEGVLGIHFDDYSRAYVIGQLALAMILLDGGLQTRMSTFRVGLKPALSLATLGVFITSGLVGVVAMWVFDLSLLQGLLVGAIVGSTDAAAVFSMLNGQGIKLNERVGATLEIESGTNDPMAIFLTLILSQMLVGQVSGVFETVMLFVEQFGWGLAFGLGGGWCIGRLLKWLDLASGLYALLTMALGLTLFALTNMVNGSGFLAIYLMGLMVGNVRGQHIEHILPVHDGMAWLSLIALFLVLGMLVTPSQVLDYLWPSLLVSASLVLVARPIAVMLSLKPFFGFRWKELIFISWVGLRGAVPIVLAILPVISGVEESDIYFNVAFVVVLMSLIVQGMSLAPMARWMKVVVPPSASPSRRRTMGVLHENDYEMLMYHVDNRGVEKIPLRYLRFPSGTSLAAVFRDHEMIYPKGSTELEKHDLVCAIGRSGDVAALNRMFDGEARLKVARDFYGAFIIDGNAPMLELAQAYGLTLSAGEKDKLLGEFIARRVGGNPVVGDDVDWHGIHWVVHEVQGNQVLKVGLRLQ</sequence>
<dbReference type="NCBIfam" id="NF003716">
    <property type="entry name" value="PRK05326.1-3"/>
    <property type="match status" value="1"/>
</dbReference>
<evidence type="ECO:0000256" key="8">
    <source>
        <dbReference type="ARBA" id="ARBA00022958"/>
    </source>
</evidence>
<evidence type="ECO:0000256" key="9">
    <source>
        <dbReference type="ARBA" id="ARBA00022989"/>
    </source>
</evidence>
<dbReference type="InterPro" id="IPR036318">
    <property type="entry name" value="FAD-bd_PCMH-like_sf"/>
</dbReference>
<dbReference type="GO" id="GO:1902600">
    <property type="term" value="P:proton transmembrane transport"/>
    <property type="evidence" value="ECO:0007669"/>
    <property type="project" value="InterPro"/>
</dbReference>
<dbReference type="GO" id="GO:0008324">
    <property type="term" value="F:monoatomic cation transmembrane transporter activity"/>
    <property type="evidence" value="ECO:0007669"/>
    <property type="project" value="InterPro"/>
</dbReference>
<comment type="caution">
    <text evidence="14">The sequence shown here is derived from an EMBL/GenBank/DDBJ whole genome shotgun (WGS) entry which is preliminary data.</text>
</comment>
<keyword evidence="3" id="KW-0050">Antiport</keyword>
<dbReference type="InterPro" id="IPR036721">
    <property type="entry name" value="RCK_C_sf"/>
</dbReference>
<dbReference type="RefSeq" id="WP_250937082.1">
    <property type="nucleotide sequence ID" value="NZ_JAMLJK010000001.1"/>
</dbReference>
<keyword evidence="4" id="KW-1003">Cell membrane</keyword>
<dbReference type="InterPro" id="IPR006037">
    <property type="entry name" value="RCK_C"/>
</dbReference>
<dbReference type="SUPFAM" id="SSF56176">
    <property type="entry name" value="FAD-binding/transporter-associated domain-like"/>
    <property type="match status" value="1"/>
</dbReference>
<evidence type="ECO:0000256" key="6">
    <source>
        <dbReference type="ARBA" id="ARBA00022538"/>
    </source>
</evidence>
<dbReference type="GO" id="GO:0015297">
    <property type="term" value="F:antiporter activity"/>
    <property type="evidence" value="ECO:0007669"/>
    <property type="project" value="UniProtKB-KW"/>
</dbReference>
<dbReference type="Pfam" id="PF00999">
    <property type="entry name" value="Na_H_Exchanger"/>
    <property type="match status" value="1"/>
</dbReference>
<feature type="transmembrane region" description="Helical" evidence="12">
    <location>
        <begin position="32"/>
        <end position="53"/>
    </location>
</feature>
<dbReference type="EMBL" id="JAPIVE010000001">
    <property type="protein sequence ID" value="MCX2523511.1"/>
    <property type="molecule type" value="Genomic_DNA"/>
</dbReference>
<protein>
    <submittedName>
        <fullName evidence="14">Potassium/proton antiporter</fullName>
    </submittedName>
</protein>
<evidence type="ECO:0000259" key="13">
    <source>
        <dbReference type="PROSITE" id="PS51202"/>
    </source>
</evidence>
<dbReference type="GO" id="GO:0006813">
    <property type="term" value="P:potassium ion transport"/>
    <property type="evidence" value="ECO:0007669"/>
    <property type="project" value="UniProtKB-KW"/>
</dbReference>
<feature type="transmembrane region" description="Helical" evidence="12">
    <location>
        <begin position="219"/>
        <end position="236"/>
    </location>
</feature>
<keyword evidence="9 12" id="KW-1133">Transmembrane helix</keyword>
<feature type="transmembrane region" description="Helical" evidence="12">
    <location>
        <begin position="333"/>
        <end position="356"/>
    </location>
</feature>
<dbReference type="Gene3D" id="1.20.1530.20">
    <property type="match status" value="1"/>
</dbReference>
<feature type="transmembrane region" description="Helical" evidence="12">
    <location>
        <begin position="272"/>
        <end position="291"/>
    </location>
</feature>
<feature type="transmembrane region" description="Helical" evidence="12">
    <location>
        <begin position="6"/>
        <end position="25"/>
    </location>
</feature>
<dbReference type="NCBIfam" id="NF003715">
    <property type="entry name" value="PRK05326.1-2"/>
    <property type="match status" value="1"/>
</dbReference>
<evidence type="ECO:0000256" key="2">
    <source>
        <dbReference type="ARBA" id="ARBA00022448"/>
    </source>
</evidence>
<feature type="transmembrane region" description="Helical" evidence="12">
    <location>
        <begin position="362"/>
        <end position="383"/>
    </location>
</feature>
<dbReference type="SMART" id="SM01091">
    <property type="entry name" value="CorC_HlyC"/>
    <property type="match status" value="1"/>
</dbReference>